<dbReference type="Proteomes" id="UP000308600">
    <property type="component" value="Unassembled WGS sequence"/>
</dbReference>
<sequence length="293" mass="33654">MPRAKVSNELVNTADAFAITDEVYHSLFGLTDSDRDIVCKHDRNTRLPPPDQDLCSNCRRLSYAYWHPFVAKWRGTEYRDMPIPNFQLKLDQMLQYTIAMNDLDETGFVPLLGWYPREEVVERLLGMVHGDMDVVTAHCVRKPAPVVIHKWDTQVSPYISSQLRRFLTDLGRATDNSNTPYLWDMGEVHRKLAMDFISAFSDPELDMTESGQEVKAYAGTMWMAHAIRAEGGFENVVLSKFFGFEEFSRWFRWASEEGWKRGIPNTNLLEINTNDVVSPLVLRFAGLDFSGTV</sequence>
<dbReference type="EMBL" id="ML208339">
    <property type="protein sequence ID" value="TFK69019.1"/>
    <property type="molecule type" value="Genomic_DNA"/>
</dbReference>
<evidence type="ECO:0000313" key="1">
    <source>
        <dbReference type="EMBL" id="TFK69019.1"/>
    </source>
</evidence>
<organism evidence="1 2">
    <name type="scientific">Pluteus cervinus</name>
    <dbReference type="NCBI Taxonomy" id="181527"/>
    <lineage>
        <taxon>Eukaryota</taxon>
        <taxon>Fungi</taxon>
        <taxon>Dikarya</taxon>
        <taxon>Basidiomycota</taxon>
        <taxon>Agaricomycotina</taxon>
        <taxon>Agaricomycetes</taxon>
        <taxon>Agaricomycetidae</taxon>
        <taxon>Agaricales</taxon>
        <taxon>Pluteineae</taxon>
        <taxon>Pluteaceae</taxon>
        <taxon>Pluteus</taxon>
    </lineage>
</organism>
<gene>
    <name evidence="1" type="ORF">BDN72DRAFT_947404</name>
</gene>
<evidence type="ECO:0000313" key="2">
    <source>
        <dbReference type="Proteomes" id="UP000308600"/>
    </source>
</evidence>
<proteinExistence type="predicted"/>
<keyword evidence="2" id="KW-1185">Reference proteome</keyword>
<name>A0ACD3AUQ5_9AGAR</name>
<protein>
    <submittedName>
        <fullName evidence="1">Uncharacterized protein</fullName>
    </submittedName>
</protein>
<reference evidence="1 2" key="1">
    <citation type="journal article" date="2019" name="Nat. Ecol. Evol.">
        <title>Megaphylogeny resolves global patterns of mushroom evolution.</title>
        <authorList>
            <person name="Varga T."/>
            <person name="Krizsan K."/>
            <person name="Foldi C."/>
            <person name="Dima B."/>
            <person name="Sanchez-Garcia M."/>
            <person name="Sanchez-Ramirez S."/>
            <person name="Szollosi G.J."/>
            <person name="Szarkandi J.G."/>
            <person name="Papp V."/>
            <person name="Albert L."/>
            <person name="Andreopoulos W."/>
            <person name="Angelini C."/>
            <person name="Antonin V."/>
            <person name="Barry K.W."/>
            <person name="Bougher N.L."/>
            <person name="Buchanan P."/>
            <person name="Buyck B."/>
            <person name="Bense V."/>
            <person name="Catcheside P."/>
            <person name="Chovatia M."/>
            <person name="Cooper J."/>
            <person name="Damon W."/>
            <person name="Desjardin D."/>
            <person name="Finy P."/>
            <person name="Geml J."/>
            <person name="Haridas S."/>
            <person name="Hughes K."/>
            <person name="Justo A."/>
            <person name="Karasinski D."/>
            <person name="Kautmanova I."/>
            <person name="Kiss B."/>
            <person name="Kocsube S."/>
            <person name="Kotiranta H."/>
            <person name="LaButti K.M."/>
            <person name="Lechner B.E."/>
            <person name="Liimatainen K."/>
            <person name="Lipzen A."/>
            <person name="Lukacs Z."/>
            <person name="Mihaltcheva S."/>
            <person name="Morgado L.N."/>
            <person name="Niskanen T."/>
            <person name="Noordeloos M.E."/>
            <person name="Ohm R.A."/>
            <person name="Ortiz-Santana B."/>
            <person name="Ovrebo C."/>
            <person name="Racz N."/>
            <person name="Riley R."/>
            <person name="Savchenko A."/>
            <person name="Shiryaev A."/>
            <person name="Soop K."/>
            <person name="Spirin V."/>
            <person name="Szebenyi C."/>
            <person name="Tomsovsky M."/>
            <person name="Tulloss R.E."/>
            <person name="Uehling J."/>
            <person name="Grigoriev I.V."/>
            <person name="Vagvolgyi C."/>
            <person name="Papp T."/>
            <person name="Martin F.M."/>
            <person name="Miettinen O."/>
            <person name="Hibbett D.S."/>
            <person name="Nagy L.G."/>
        </authorList>
    </citation>
    <scope>NUCLEOTIDE SEQUENCE [LARGE SCALE GENOMIC DNA]</scope>
    <source>
        <strain evidence="1 2">NL-1719</strain>
    </source>
</reference>
<accession>A0ACD3AUQ5</accession>